<organism evidence="1 2">
    <name type="scientific">Eruca vesicaria subsp. sativa</name>
    <name type="common">Garden rocket</name>
    <name type="synonym">Eruca sativa</name>
    <dbReference type="NCBI Taxonomy" id="29727"/>
    <lineage>
        <taxon>Eukaryota</taxon>
        <taxon>Viridiplantae</taxon>
        <taxon>Streptophyta</taxon>
        <taxon>Embryophyta</taxon>
        <taxon>Tracheophyta</taxon>
        <taxon>Spermatophyta</taxon>
        <taxon>Magnoliopsida</taxon>
        <taxon>eudicotyledons</taxon>
        <taxon>Gunneridae</taxon>
        <taxon>Pentapetalae</taxon>
        <taxon>rosids</taxon>
        <taxon>malvids</taxon>
        <taxon>Brassicales</taxon>
        <taxon>Brassicaceae</taxon>
        <taxon>Brassiceae</taxon>
        <taxon>Eruca</taxon>
    </lineage>
</organism>
<dbReference type="EMBL" id="CAKOAT010741820">
    <property type="protein sequence ID" value="CAH8387138.1"/>
    <property type="molecule type" value="Genomic_DNA"/>
</dbReference>
<protein>
    <submittedName>
        <fullName evidence="1">Uncharacterized protein</fullName>
    </submittedName>
</protein>
<keyword evidence="2" id="KW-1185">Reference proteome</keyword>
<evidence type="ECO:0000313" key="2">
    <source>
        <dbReference type="Proteomes" id="UP001642260"/>
    </source>
</evidence>
<comment type="caution">
    <text evidence="1">The sequence shown here is derived from an EMBL/GenBank/DDBJ whole genome shotgun (WGS) entry which is preliminary data.</text>
</comment>
<proteinExistence type="predicted"/>
<dbReference type="PANTHER" id="PTHR43572:SF51">
    <property type="entry name" value="CLP R DOMAIN-CONTAINING PROTEIN"/>
    <property type="match status" value="1"/>
</dbReference>
<dbReference type="SUPFAM" id="SSF52540">
    <property type="entry name" value="P-loop containing nucleoside triphosphate hydrolases"/>
    <property type="match status" value="1"/>
</dbReference>
<evidence type="ECO:0000313" key="1">
    <source>
        <dbReference type="EMBL" id="CAH8387138.1"/>
    </source>
</evidence>
<dbReference type="AlphaFoldDB" id="A0ABC8LUM7"/>
<sequence>MISSKKFKASEIENGTILESKTSSKAITALPGWLQKYKNENQHVGTDVDNSICDSVYKRSSLSPSSSSNTYAHTREMEYVSRFNEMNAENLRTLCDALRSKAQRQKDVIPNIAKTILSCRSGSTPKKLRNGNRKEETWLLFQGLDFEAKEKIGRELAELVFGSQNSFLSISLRDKKRKRDEDSLSYTHRLFEAVSCDPHRVFFVEDIEEADYYCQMGFKRAIERGRVQSENGEEALLRDAIVILCCERVMSRSRRSSPPEDERKMRSSCISLDLNLSLHHDSDDGQYCSDHIDLRDAVDADILFSKSAT</sequence>
<reference evidence="1 2" key="1">
    <citation type="submission" date="2022-03" db="EMBL/GenBank/DDBJ databases">
        <authorList>
            <person name="Macdonald S."/>
            <person name="Ahmed S."/>
            <person name="Newling K."/>
        </authorList>
    </citation>
    <scope>NUCLEOTIDE SEQUENCE [LARGE SCALE GENOMIC DNA]</scope>
</reference>
<name>A0ABC8LUM7_ERUVS</name>
<dbReference type="InterPro" id="IPR051650">
    <property type="entry name" value="SL_signaling_regulator"/>
</dbReference>
<dbReference type="PANTHER" id="PTHR43572">
    <property type="entry name" value="CHAPERONE PROTEIN CLPD, CHLOROPLASTIC"/>
    <property type="match status" value="1"/>
</dbReference>
<dbReference type="Gene3D" id="3.40.50.300">
    <property type="entry name" value="P-loop containing nucleotide triphosphate hydrolases"/>
    <property type="match status" value="1"/>
</dbReference>
<dbReference type="InterPro" id="IPR027417">
    <property type="entry name" value="P-loop_NTPase"/>
</dbReference>
<dbReference type="Proteomes" id="UP001642260">
    <property type="component" value="Unassembled WGS sequence"/>
</dbReference>
<accession>A0ABC8LUM7</accession>
<gene>
    <name evidence="1" type="ORF">ERUC_LOCUS39621</name>
</gene>